<dbReference type="AlphaFoldDB" id="A0A410H6B6"/>
<organism evidence="7 8">
    <name type="scientific">Hydrogenovibrio thermophilus</name>
    <dbReference type="NCBI Taxonomy" id="265883"/>
    <lineage>
        <taxon>Bacteria</taxon>
        <taxon>Pseudomonadati</taxon>
        <taxon>Pseudomonadota</taxon>
        <taxon>Gammaproteobacteria</taxon>
        <taxon>Thiotrichales</taxon>
        <taxon>Piscirickettsiaceae</taxon>
        <taxon>Hydrogenovibrio</taxon>
    </lineage>
</organism>
<evidence type="ECO:0000313" key="8">
    <source>
        <dbReference type="Proteomes" id="UP000285478"/>
    </source>
</evidence>
<keyword evidence="7" id="KW-0966">Cell projection</keyword>
<gene>
    <name evidence="7" type="primary">fliS</name>
    <name evidence="7" type="ORF">EPV75_07740</name>
</gene>
<accession>A0A410H6B6</accession>
<evidence type="ECO:0000256" key="1">
    <source>
        <dbReference type="ARBA" id="ARBA00004514"/>
    </source>
</evidence>
<dbReference type="GO" id="GO:0005829">
    <property type="term" value="C:cytosol"/>
    <property type="evidence" value="ECO:0007669"/>
    <property type="project" value="UniProtKB-SubCell"/>
</dbReference>
<dbReference type="KEGG" id="htr:EPV75_07740"/>
<evidence type="ECO:0000256" key="5">
    <source>
        <dbReference type="ARBA" id="ARBA00023186"/>
    </source>
</evidence>
<keyword evidence="8" id="KW-1185">Reference proteome</keyword>
<evidence type="ECO:0000256" key="3">
    <source>
        <dbReference type="ARBA" id="ARBA00022490"/>
    </source>
</evidence>
<dbReference type="Proteomes" id="UP000285478">
    <property type="component" value="Chromosome"/>
</dbReference>
<keyword evidence="4 6" id="KW-1005">Bacterial flagellum biogenesis</keyword>
<keyword evidence="3 6" id="KW-0963">Cytoplasm</keyword>
<name>A0A410H6B6_9GAMM</name>
<comment type="similarity">
    <text evidence="2 6">Belongs to the FliS family.</text>
</comment>
<dbReference type="NCBIfam" id="TIGR00208">
    <property type="entry name" value="fliS"/>
    <property type="match status" value="1"/>
</dbReference>
<dbReference type="GO" id="GO:0044780">
    <property type="term" value="P:bacterial-type flagellum assembly"/>
    <property type="evidence" value="ECO:0007669"/>
    <property type="project" value="InterPro"/>
</dbReference>
<dbReference type="PANTHER" id="PTHR34773">
    <property type="entry name" value="FLAGELLAR SECRETION CHAPERONE FLIS"/>
    <property type="match status" value="1"/>
</dbReference>
<evidence type="ECO:0000256" key="6">
    <source>
        <dbReference type="PIRNR" id="PIRNR039090"/>
    </source>
</evidence>
<proteinExistence type="inferred from homology"/>
<keyword evidence="5" id="KW-0143">Chaperone</keyword>
<dbReference type="InterPro" id="IPR036584">
    <property type="entry name" value="FliS_sf"/>
</dbReference>
<protein>
    <recommendedName>
        <fullName evidence="6">Flagellar secretion chaperone FliS</fullName>
    </recommendedName>
</protein>
<dbReference type="Pfam" id="PF02561">
    <property type="entry name" value="FliS"/>
    <property type="match status" value="1"/>
</dbReference>
<dbReference type="InterPro" id="IPR003713">
    <property type="entry name" value="FliS"/>
</dbReference>
<keyword evidence="7" id="KW-0282">Flagellum</keyword>
<dbReference type="CDD" id="cd16098">
    <property type="entry name" value="FliS"/>
    <property type="match status" value="1"/>
</dbReference>
<reference evidence="7 8" key="1">
    <citation type="journal article" date="2018" name="Environ. Microbiol.">
        <title>Genomes of ubiquitous marine and hypersaline Hydrogenovibrio, Thiomicrorhabdus and Thiomicrospira spp. encode a diversity of mechanisms to sustain chemolithoautotrophy in heterogeneous environments.</title>
        <authorList>
            <person name="Scott K.M."/>
            <person name="Williams J."/>
            <person name="Porter C.M.B."/>
            <person name="Russel S."/>
            <person name="Harmer T.L."/>
            <person name="Paul J.H."/>
            <person name="Antonen K.M."/>
            <person name="Bridges M.K."/>
            <person name="Camper G.J."/>
            <person name="Campla C.K."/>
            <person name="Casella L.G."/>
            <person name="Chase E."/>
            <person name="Conrad J.W."/>
            <person name="Cruz M.C."/>
            <person name="Dunlap D.S."/>
            <person name="Duran L."/>
            <person name="Fahsbender E.M."/>
            <person name="Goldsmith D.B."/>
            <person name="Keeley R.F."/>
            <person name="Kondoff M.R."/>
            <person name="Kussy B.I."/>
            <person name="Lane M.K."/>
            <person name="Lawler S."/>
            <person name="Leigh B.A."/>
            <person name="Lewis C."/>
            <person name="Lostal L.M."/>
            <person name="Marking D."/>
            <person name="Mancera P.A."/>
            <person name="McClenthan E.C."/>
            <person name="McIntyre E.A."/>
            <person name="Mine J.A."/>
            <person name="Modi S."/>
            <person name="Moore B.D."/>
            <person name="Morgan W.A."/>
            <person name="Nelson K.M."/>
            <person name="Nguyen K.N."/>
            <person name="Ogburn N."/>
            <person name="Parrino D.G."/>
            <person name="Pedapudi A.D."/>
            <person name="Pelham R.P."/>
            <person name="Preece A.M."/>
            <person name="Rampersad E.A."/>
            <person name="Richardson J.C."/>
            <person name="Rodgers C.M."/>
            <person name="Schaffer B.L."/>
            <person name="Sheridan N.E."/>
            <person name="Solone M.R."/>
            <person name="Staley Z.R."/>
            <person name="Tabuchi M."/>
            <person name="Waide R.J."/>
            <person name="Wanjugi P.W."/>
            <person name="Young S."/>
            <person name="Clum A."/>
            <person name="Daum C."/>
            <person name="Huntemann M."/>
            <person name="Ivanova N."/>
            <person name="Kyrpides N."/>
            <person name="Mikhailova N."/>
            <person name="Palaniappan K."/>
            <person name="Pillay M."/>
            <person name="Reddy T.B.K."/>
            <person name="Shapiro N."/>
            <person name="Stamatis D."/>
            <person name="Varghese N."/>
            <person name="Woyke T."/>
            <person name="Boden R."/>
            <person name="Freyermuth S.K."/>
            <person name="Kerfeld C.A."/>
        </authorList>
    </citation>
    <scope>NUCLEOTIDE SEQUENCE [LARGE SCALE GENOMIC DNA]</scope>
    <source>
        <strain evidence="7 8">JR-2</strain>
    </source>
</reference>
<sequence>MNSMMKQKFLDQYQQTSVQTGLENATPHKLVSMLYDGILDNLALTKGAMQRKDYEQKANKLNKAVLIIGSLRSNLDMEHGGDVATNYEALYSYMNRRLLQASSQNDETLIDEVANLVRELKDAWSQMPDNFKMATQSQLESVKNIK</sequence>
<evidence type="ECO:0000313" key="7">
    <source>
        <dbReference type="EMBL" id="QAB16474.1"/>
    </source>
</evidence>
<dbReference type="EMBL" id="CP035033">
    <property type="protein sequence ID" value="QAB16474.1"/>
    <property type="molecule type" value="Genomic_DNA"/>
</dbReference>
<evidence type="ECO:0000256" key="4">
    <source>
        <dbReference type="ARBA" id="ARBA00022795"/>
    </source>
</evidence>
<keyword evidence="7" id="KW-0969">Cilium</keyword>
<comment type="subcellular location">
    <subcellularLocation>
        <location evidence="1 6">Cytoplasm</location>
        <location evidence="1 6">Cytosol</location>
    </subcellularLocation>
</comment>
<dbReference type="PANTHER" id="PTHR34773:SF1">
    <property type="entry name" value="FLAGELLAR SECRETION CHAPERONE FLIS"/>
    <property type="match status" value="1"/>
</dbReference>
<evidence type="ECO:0000256" key="2">
    <source>
        <dbReference type="ARBA" id="ARBA00008787"/>
    </source>
</evidence>
<dbReference type="SUPFAM" id="SSF101116">
    <property type="entry name" value="Flagellar export chaperone FliS"/>
    <property type="match status" value="1"/>
</dbReference>
<dbReference type="Gene3D" id="1.20.120.340">
    <property type="entry name" value="Flagellar protein FliS"/>
    <property type="match status" value="1"/>
</dbReference>
<dbReference type="PIRSF" id="PIRSF039090">
    <property type="entry name" value="Flis"/>
    <property type="match status" value="1"/>
</dbReference>
<dbReference type="GO" id="GO:0071973">
    <property type="term" value="P:bacterial-type flagellum-dependent cell motility"/>
    <property type="evidence" value="ECO:0007669"/>
    <property type="project" value="TreeGrafter"/>
</dbReference>